<reference evidence="2 3" key="1">
    <citation type="submission" date="2022-06" db="EMBL/GenBank/DDBJ databases">
        <title>Genomic Encyclopedia of Archaeal and Bacterial Type Strains, Phase II (KMG-II): from individual species to whole genera.</title>
        <authorList>
            <person name="Goeker M."/>
        </authorList>
    </citation>
    <scope>NUCLEOTIDE SEQUENCE [LARGE SCALE GENOMIC DNA]</scope>
    <source>
        <strain evidence="2 3">DSM 44255</strain>
    </source>
</reference>
<accession>A0ABT1IJ29</accession>
<dbReference type="EMBL" id="JAMTCO010000013">
    <property type="protein sequence ID" value="MCP2272657.1"/>
    <property type="molecule type" value="Genomic_DNA"/>
</dbReference>
<feature type="transmembrane region" description="Helical" evidence="1">
    <location>
        <begin position="154"/>
        <end position="175"/>
    </location>
</feature>
<dbReference type="Proteomes" id="UP001205185">
    <property type="component" value="Unassembled WGS sequence"/>
</dbReference>
<keyword evidence="1" id="KW-0812">Transmembrane</keyword>
<organism evidence="2 3">
    <name type="scientific">Actinokineospora diospyrosa</name>
    <dbReference type="NCBI Taxonomy" id="103728"/>
    <lineage>
        <taxon>Bacteria</taxon>
        <taxon>Bacillati</taxon>
        <taxon>Actinomycetota</taxon>
        <taxon>Actinomycetes</taxon>
        <taxon>Pseudonocardiales</taxon>
        <taxon>Pseudonocardiaceae</taxon>
        <taxon>Actinokineospora</taxon>
    </lineage>
</organism>
<comment type="caution">
    <text evidence="2">The sequence shown here is derived from an EMBL/GenBank/DDBJ whole genome shotgun (WGS) entry which is preliminary data.</text>
</comment>
<feature type="transmembrane region" description="Helical" evidence="1">
    <location>
        <begin position="71"/>
        <end position="90"/>
    </location>
</feature>
<evidence type="ECO:0000313" key="3">
    <source>
        <dbReference type="Proteomes" id="UP001205185"/>
    </source>
</evidence>
<feature type="transmembrane region" description="Helical" evidence="1">
    <location>
        <begin position="44"/>
        <end position="64"/>
    </location>
</feature>
<dbReference type="RefSeq" id="WP_253889579.1">
    <property type="nucleotide sequence ID" value="NZ_BAAAVB010000008.1"/>
</dbReference>
<sequence>MDVSGVVVIAVGVVLCFLGVRSLHLAVIASGLALGWLLAEPFDAGPGAAVIIAVAVAALAWVLVVLVFRTGLFFVGALAGAIIGVKLVGLFQGTDIVLAVLFVAATGFLTGLAVQRYRLPMVAVACALGGAGLALSGLARTFPDALGFLREPAAGWQAVVAGAAWIALGAVGWSAQRTHTTES</sequence>
<keyword evidence="1" id="KW-0472">Membrane</keyword>
<gene>
    <name evidence="2" type="ORF">LV75_005183</name>
</gene>
<keyword evidence="1" id="KW-1133">Transmembrane helix</keyword>
<evidence type="ECO:0000313" key="2">
    <source>
        <dbReference type="EMBL" id="MCP2272657.1"/>
    </source>
</evidence>
<protein>
    <recommendedName>
        <fullName evidence="4">DUF4203 domain-containing protein</fullName>
    </recommendedName>
</protein>
<evidence type="ECO:0008006" key="4">
    <source>
        <dbReference type="Google" id="ProtNLM"/>
    </source>
</evidence>
<feature type="transmembrane region" description="Helical" evidence="1">
    <location>
        <begin position="7"/>
        <end position="38"/>
    </location>
</feature>
<proteinExistence type="predicted"/>
<feature type="transmembrane region" description="Helical" evidence="1">
    <location>
        <begin position="96"/>
        <end position="114"/>
    </location>
</feature>
<evidence type="ECO:0000256" key="1">
    <source>
        <dbReference type="SAM" id="Phobius"/>
    </source>
</evidence>
<keyword evidence="3" id="KW-1185">Reference proteome</keyword>
<name>A0ABT1IJ29_9PSEU</name>
<feature type="transmembrane region" description="Helical" evidence="1">
    <location>
        <begin position="121"/>
        <end position="142"/>
    </location>
</feature>